<organism evidence="1">
    <name type="scientific">Rhizobium rhizogenes</name>
    <name type="common">Agrobacterium rhizogenes</name>
    <dbReference type="NCBI Taxonomy" id="359"/>
    <lineage>
        <taxon>Bacteria</taxon>
        <taxon>Pseudomonadati</taxon>
        <taxon>Pseudomonadota</taxon>
        <taxon>Alphaproteobacteria</taxon>
        <taxon>Hyphomicrobiales</taxon>
        <taxon>Rhizobiaceae</taxon>
        <taxon>Rhizobium/Agrobacterium group</taxon>
        <taxon>Rhizobium</taxon>
    </lineage>
</organism>
<dbReference type="AlphaFoldDB" id="A0A7S4ZT78"/>
<dbReference type="EMBL" id="MK318971">
    <property type="protein sequence ID" value="QCL09615.1"/>
    <property type="molecule type" value="Genomic_DNA"/>
</dbReference>
<gene>
    <name evidence="1" type="ORF">pC5.8a_123</name>
</gene>
<accession>A0A7S4ZT78</accession>
<geneLocation type="plasmid" evidence="1">
    <name>pColt5.8a</name>
</geneLocation>
<evidence type="ECO:0000313" key="1">
    <source>
        <dbReference type="EMBL" id="QCL09615.1"/>
    </source>
</evidence>
<sequence length="43" mass="5447">MLVRARYISRRVPVWRKQCDMHDFFFHQSVFKGEIFMRRRTQS</sequence>
<keyword evidence="1" id="KW-0614">Plasmid</keyword>
<name>A0A7S4ZT78_RHIRH</name>
<protein>
    <submittedName>
        <fullName evidence="1">Uncharacterized protein</fullName>
    </submittedName>
</protein>
<reference evidence="1" key="1">
    <citation type="submission" date="2018-12" db="EMBL/GenBank/DDBJ databases">
        <title>Three Rhizobium rhizogenes strains isolated from the same crown gall tumor carry diverse plasmids.</title>
        <authorList>
            <person name="Pulawska J."/>
            <person name="Kuzmanovic N."/>
        </authorList>
    </citation>
    <scope>NUCLEOTIDE SEQUENCE</scope>
    <source>
        <strain evidence="1">Colt5.8</strain>
        <plasmid evidence="1">pColt5.8a</plasmid>
    </source>
</reference>
<proteinExistence type="predicted"/>